<evidence type="ECO:0000256" key="2">
    <source>
        <dbReference type="ARBA" id="ARBA00022475"/>
    </source>
</evidence>
<dbReference type="GO" id="GO:0005886">
    <property type="term" value="C:plasma membrane"/>
    <property type="evidence" value="ECO:0007669"/>
    <property type="project" value="UniProtKB-SubCell"/>
</dbReference>
<dbReference type="Pfam" id="PF03279">
    <property type="entry name" value="Lip_A_acyltrans"/>
    <property type="match status" value="1"/>
</dbReference>
<dbReference type="PIRSF" id="PIRSF026649">
    <property type="entry name" value="MsbB"/>
    <property type="match status" value="1"/>
</dbReference>
<keyword evidence="8" id="KW-1185">Reference proteome</keyword>
<keyword evidence="6 7" id="KW-0012">Acyltransferase</keyword>
<protein>
    <submittedName>
        <fullName evidence="7">Lipid A biosynthesis acyltransferase</fullName>
    </submittedName>
</protein>
<keyword evidence="5" id="KW-0472">Membrane</keyword>
<reference evidence="8" key="1">
    <citation type="submission" date="2018-02" db="EMBL/GenBank/DDBJ databases">
        <title>Genome sequencing of Solimonas sp. HR-BB.</title>
        <authorList>
            <person name="Lee Y."/>
            <person name="Jeon C.O."/>
        </authorList>
    </citation>
    <scope>NUCLEOTIDE SEQUENCE [LARGE SCALE GENOMIC DNA]</scope>
    <source>
        <strain evidence="8">HR-E</strain>
    </source>
</reference>
<dbReference type="EMBL" id="PTQZ01000204">
    <property type="protein sequence ID" value="PQA36710.1"/>
    <property type="molecule type" value="Genomic_DNA"/>
</dbReference>
<dbReference type="InterPro" id="IPR004960">
    <property type="entry name" value="LipA_acyltrans"/>
</dbReference>
<dbReference type="Proteomes" id="UP000243900">
    <property type="component" value="Unassembled WGS sequence"/>
</dbReference>
<evidence type="ECO:0000313" key="7">
    <source>
        <dbReference type="EMBL" id="PQA36710.1"/>
    </source>
</evidence>
<evidence type="ECO:0000256" key="4">
    <source>
        <dbReference type="ARBA" id="ARBA00022679"/>
    </source>
</evidence>
<dbReference type="GO" id="GO:0009247">
    <property type="term" value="P:glycolipid biosynthetic process"/>
    <property type="evidence" value="ECO:0007669"/>
    <property type="project" value="UniProtKB-ARBA"/>
</dbReference>
<dbReference type="GO" id="GO:0016746">
    <property type="term" value="F:acyltransferase activity"/>
    <property type="evidence" value="ECO:0007669"/>
    <property type="project" value="UniProtKB-KW"/>
</dbReference>
<dbReference type="PANTHER" id="PTHR30606">
    <property type="entry name" value="LIPID A BIOSYNTHESIS LAUROYL ACYLTRANSFERASE"/>
    <property type="match status" value="1"/>
</dbReference>
<dbReference type="PANTHER" id="PTHR30606:SF10">
    <property type="entry name" value="PHOSPHATIDYLINOSITOL MANNOSIDE ACYLTRANSFERASE"/>
    <property type="match status" value="1"/>
</dbReference>
<evidence type="ECO:0000256" key="3">
    <source>
        <dbReference type="ARBA" id="ARBA00022519"/>
    </source>
</evidence>
<proteinExistence type="predicted"/>
<evidence type="ECO:0000313" key="8">
    <source>
        <dbReference type="Proteomes" id="UP000243900"/>
    </source>
</evidence>
<keyword evidence="2" id="KW-1003">Cell membrane</keyword>
<organism evidence="7 8">
    <name type="scientific">Amnimonas aquatica</name>
    <dbReference type="NCBI Taxonomy" id="2094561"/>
    <lineage>
        <taxon>Bacteria</taxon>
        <taxon>Pseudomonadati</taxon>
        <taxon>Pseudomonadota</taxon>
        <taxon>Gammaproteobacteria</taxon>
        <taxon>Moraxellales</taxon>
        <taxon>Moraxellaceae</taxon>
        <taxon>Amnimonas</taxon>
    </lineage>
</organism>
<name>A0A2P6ARA1_9GAMM</name>
<evidence type="ECO:0000256" key="6">
    <source>
        <dbReference type="ARBA" id="ARBA00023315"/>
    </source>
</evidence>
<gene>
    <name evidence="7" type="ORF">C5O18_07870</name>
</gene>
<comment type="subcellular location">
    <subcellularLocation>
        <location evidence="1">Cell inner membrane</location>
    </subcellularLocation>
</comment>
<dbReference type="AlphaFoldDB" id="A0A2P6ARA1"/>
<dbReference type="CDD" id="cd07984">
    <property type="entry name" value="LPLAT_LABLAT-like"/>
    <property type="match status" value="1"/>
</dbReference>
<keyword evidence="4 7" id="KW-0808">Transferase</keyword>
<evidence type="ECO:0000256" key="5">
    <source>
        <dbReference type="ARBA" id="ARBA00023136"/>
    </source>
</evidence>
<comment type="caution">
    <text evidence="7">The sequence shown here is derived from an EMBL/GenBank/DDBJ whole genome shotgun (WGS) entry which is preliminary data.</text>
</comment>
<sequence>MPWTMLRLPKKRARCMTQPATLTFKDRLSIALLRFCALLPLPVLQRIGRLIGRLVANFTGSGPSRTVHANLQLCFPDKDPAWHRQMTRTSLQSTGMTALEFAKTWGMPPEYSLGMIREVHGAEHFQEALAAGKGVIAIVPHWGTWEFMNAWLNQYVAPVIMYKPGDQPGVDAMVAEARSRLRTTVVPTDESGVRATFKALRQGGFTAILPDHIPQENGGVQAPFFGITTLTGVIVPKLASRTGCAVIQLACIRRADGDGFTVHVLPADPDIGHDDVVVGATAMNRSMEQLIRMAPEQYQWTYKRFKRNESLPNPYR</sequence>
<keyword evidence="3" id="KW-0997">Cell inner membrane</keyword>
<evidence type="ECO:0000256" key="1">
    <source>
        <dbReference type="ARBA" id="ARBA00004533"/>
    </source>
</evidence>
<accession>A0A2P6ARA1</accession>